<dbReference type="Pfam" id="PF00249">
    <property type="entry name" value="Myb_DNA-binding"/>
    <property type="match status" value="1"/>
</dbReference>
<reference evidence="6 7" key="1">
    <citation type="journal article" date="2014" name="Nat. Commun.">
        <title>Klebsormidium flaccidum genome reveals primary factors for plant terrestrial adaptation.</title>
        <authorList>
            <person name="Hori K."/>
            <person name="Maruyama F."/>
            <person name="Fujisawa T."/>
            <person name="Togashi T."/>
            <person name="Yamamoto N."/>
            <person name="Seo M."/>
            <person name="Sato S."/>
            <person name="Yamada T."/>
            <person name="Mori H."/>
            <person name="Tajima N."/>
            <person name="Moriyama T."/>
            <person name="Ikeuchi M."/>
            <person name="Watanabe M."/>
            <person name="Wada H."/>
            <person name="Kobayashi K."/>
            <person name="Saito M."/>
            <person name="Masuda T."/>
            <person name="Sasaki-Sekimoto Y."/>
            <person name="Mashiguchi K."/>
            <person name="Awai K."/>
            <person name="Shimojima M."/>
            <person name="Masuda S."/>
            <person name="Iwai M."/>
            <person name="Nobusawa T."/>
            <person name="Narise T."/>
            <person name="Kondo S."/>
            <person name="Saito H."/>
            <person name="Sato R."/>
            <person name="Murakawa M."/>
            <person name="Ihara Y."/>
            <person name="Oshima-Yamada Y."/>
            <person name="Ohtaka K."/>
            <person name="Satoh M."/>
            <person name="Sonobe K."/>
            <person name="Ishii M."/>
            <person name="Ohtani R."/>
            <person name="Kanamori-Sato M."/>
            <person name="Honoki R."/>
            <person name="Miyazaki D."/>
            <person name="Mochizuki H."/>
            <person name="Umetsu J."/>
            <person name="Higashi K."/>
            <person name="Shibata D."/>
            <person name="Kamiya Y."/>
            <person name="Sato N."/>
            <person name="Nakamura Y."/>
            <person name="Tabata S."/>
            <person name="Ida S."/>
            <person name="Kurokawa K."/>
            <person name="Ohta H."/>
        </authorList>
    </citation>
    <scope>NUCLEOTIDE SEQUENCE [LARGE SCALE GENOMIC DNA]</scope>
    <source>
        <strain evidence="6 7">NIES-2285</strain>
    </source>
</reference>
<name>A0A1Y1IHL6_KLENI</name>
<feature type="region of interest" description="Disordered" evidence="4">
    <location>
        <begin position="130"/>
        <end position="169"/>
    </location>
</feature>
<feature type="compositionally biased region" description="Basic and acidic residues" evidence="4">
    <location>
        <begin position="157"/>
        <end position="166"/>
    </location>
</feature>
<dbReference type="NCBIfam" id="TIGR01557">
    <property type="entry name" value="myb_SHAQKYF"/>
    <property type="match status" value="1"/>
</dbReference>
<dbReference type="PANTHER" id="PTHR31442">
    <property type="entry name" value="HOMEODOMAIN-LIKE SUPERFAMILY PROTEIN-RELATED"/>
    <property type="match status" value="1"/>
</dbReference>
<dbReference type="PANTHER" id="PTHR31442:SF29">
    <property type="entry name" value="HOMEODOMAIN-LIKE SUPERFAMILY PROTEIN"/>
    <property type="match status" value="1"/>
</dbReference>
<keyword evidence="1" id="KW-0805">Transcription regulation</keyword>
<dbReference type="OMA" id="GFESHHY"/>
<sequence length="350" mass="37163">MDKEITRRWGVGIPSPEELAPLSTRLITPVLACAFNIEGDSGASLTEEEVDEAALNTVRGGMERATPSQVSPQENPQVGPPLVGFADGRWDGGGADGAEGYPGEEPTNGVAILQGVHGNMPAYGAFSGGVENSQDGGGKKARARPAESMEGEDELEGMEHTSDDPPGRALKRPRLVWTPQLHKRFCDAVNHLGVENAVPKTIMQLMNVEGLTRENVASHLQKYRLYLRQRFQTDAPAVPSSSDAVFANGPQPPRGGGSAGPALSGGGEGDLGRERGLRMDTQSNGHSIGLTDGAPPQQDVGYRDYGGYPASMQLSGRPAPEPLEMDAFGRPLKRQKFVDQRALAAHGQLQ</sequence>
<dbReference type="SUPFAM" id="SSF46689">
    <property type="entry name" value="Homeodomain-like"/>
    <property type="match status" value="1"/>
</dbReference>
<evidence type="ECO:0000313" key="7">
    <source>
        <dbReference type="Proteomes" id="UP000054558"/>
    </source>
</evidence>
<protein>
    <recommendedName>
        <fullName evidence="5">Myb-like domain-containing protein</fullName>
    </recommendedName>
</protein>
<keyword evidence="7" id="KW-1185">Reference proteome</keyword>
<dbReference type="EMBL" id="DF237486">
    <property type="protein sequence ID" value="GAQ89572.1"/>
    <property type="molecule type" value="Genomic_DNA"/>
</dbReference>
<evidence type="ECO:0000256" key="2">
    <source>
        <dbReference type="ARBA" id="ARBA00023163"/>
    </source>
</evidence>
<dbReference type="AlphaFoldDB" id="A0A1Y1IHL6"/>
<keyword evidence="3" id="KW-0539">Nucleus</keyword>
<dbReference type="Gene3D" id="1.10.10.60">
    <property type="entry name" value="Homeodomain-like"/>
    <property type="match status" value="1"/>
</dbReference>
<organism evidence="6 7">
    <name type="scientific">Klebsormidium nitens</name>
    <name type="common">Green alga</name>
    <name type="synonym">Ulothrix nitens</name>
    <dbReference type="NCBI Taxonomy" id="105231"/>
    <lineage>
        <taxon>Eukaryota</taxon>
        <taxon>Viridiplantae</taxon>
        <taxon>Streptophyta</taxon>
        <taxon>Klebsormidiophyceae</taxon>
        <taxon>Klebsormidiales</taxon>
        <taxon>Klebsormidiaceae</taxon>
        <taxon>Klebsormidium</taxon>
    </lineage>
</organism>
<dbReference type="InterPro" id="IPR001005">
    <property type="entry name" value="SANT/Myb"/>
</dbReference>
<evidence type="ECO:0000313" key="6">
    <source>
        <dbReference type="EMBL" id="GAQ89572.1"/>
    </source>
</evidence>
<dbReference type="OrthoDB" id="60033at2759"/>
<dbReference type="GO" id="GO:0003677">
    <property type="term" value="F:DNA binding"/>
    <property type="evidence" value="ECO:0007669"/>
    <property type="project" value="InterPro"/>
</dbReference>
<proteinExistence type="predicted"/>
<dbReference type="GO" id="GO:0003700">
    <property type="term" value="F:DNA-binding transcription factor activity"/>
    <property type="evidence" value="ECO:0000318"/>
    <property type="project" value="GO_Central"/>
</dbReference>
<feature type="region of interest" description="Disordered" evidence="4">
    <location>
        <begin position="237"/>
        <end position="325"/>
    </location>
</feature>
<evidence type="ECO:0000259" key="5">
    <source>
        <dbReference type="Pfam" id="PF00249"/>
    </source>
</evidence>
<accession>A0A1Y1IHL6</accession>
<dbReference type="InterPro" id="IPR006447">
    <property type="entry name" value="Myb_dom_plants"/>
</dbReference>
<gene>
    <name evidence="6" type="ORF">KFL_005370090</name>
</gene>
<feature type="domain" description="Myb-like" evidence="5">
    <location>
        <begin position="175"/>
        <end position="224"/>
    </location>
</feature>
<evidence type="ECO:0000256" key="3">
    <source>
        <dbReference type="ARBA" id="ARBA00023242"/>
    </source>
</evidence>
<keyword evidence="2" id="KW-0804">Transcription</keyword>
<dbReference type="InterPro" id="IPR044841">
    <property type="entry name" value="LUX/BOA-like"/>
</dbReference>
<dbReference type="GO" id="GO:0005634">
    <property type="term" value="C:nucleus"/>
    <property type="evidence" value="ECO:0000318"/>
    <property type="project" value="GO_Central"/>
</dbReference>
<feature type="compositionally biased region" description="Gly residues" evidence="4">
    <location>
        <begin position="254"/>
        <end position="269"/>
    </location>
</feature>
<evidence type="ECO:0000256" key="1">
    <source>
        <dbReference type="ARBA" id="ARBA00023015"/>
    </source>
</evidence>
<dbReference type="FunFam" id="1.10.10.60:FF:000007">
    <property type="entry name" value="Two-component response regulator"/>
    <property type="match status" value="1"/>
</dbReference>
<evidence type="ECO:0000256" key="4">
    <source>
        <dbReference type="SAM" id="MobiDB-lite"/>
    </source>
</evidence>
<dbReference type="STRING" id="105231.A0A1Y1IHL6"/>
<dbReference type="InterPro" id="IPR009057">
    <property type="entry name" value="Homeodomain-like_sf"/>
</dbReference>
<dbReference type="Proteomes" id="UP000054558">
    <property type="component" value="Unassembled WGS sequence"/>
</dbReference>